<dbReference type="PANTHER" id="PTHR35011">
    <property type="entry name" value="2,3-DIKETO-L-GULONATE TRAP TRANSPORTER SMALL PERMEASE PROTEIN YIAM"/>
    <property type="match status" value="1"/>
</dbReference>
<protein>
    <recommendedName>
        <fullName evidence="9">TRAP transporter small permease protein</fullName>
    </recommendedName>
</protein>
<dbReference type="InterPro" id="IPR055348">
    <property type="entry name" value="DctQ"/>
</dbReference>
<organism evidence="12 13">
    <name type="scientific">Ponticoccus alexandrii</name>
    <dbReference type="NCBI Taxonomy" id="1943633"/>
    <lineage>
        <taxon>Bacteria</taxon>
        <taxon>Pseudomonadati</taxon>
        <taxon>Pseudomonadota</taxon>
        <taxon>Alphaproteobacteria</taxon>
        <taxon>Rhodobacterales</taxon>
        <taxon>Roseobacteraceae</taxon>
        <taxon>Ponticoccus</taxon>
    </lineage>
</organism>
<evidence type="ECO:0000313" key="12">
    <source>
        <dbReference type="EMBL" id="QRF67946.1"/>
    </source>
</evidence>
<keyword evidence="5 9" id="KW-0812">Transmembrane</keyword>
<dbReference type="InterPro" id="IPR007387">
    <property type="entry name" value="TRAP_DctQ"/>
</dbReference>
<gene>
    <name evidence="12" type="ORF">GQA70_17525</name>
</gene>
<feature type="transmembrane region" description="Helical" evidence="9">
    <location>
        <begin position="146"/>
        <end position="171"/>
    </location>
</feature>
<evidence type="ECO:0000256" key="9">
    <source>
        <dbReference type="RuleBase" id="RU369079"/>
    </source>
</evidence>
<comment type="subunit">
    <text evidence="9">The complex comprises the extracytoplasmic solute receptor protein and the two transmembrane proteins.</text>
</comment>
<comment type="subcellular location">
    <subcellularLocation>
        <location evidence="1 9">Cell inner membrane</location>
        <topology evidence="1 9">Multi-pass membrane protein</topology>
    </subcellularLocation>
</comment>
<evidence type="ECO:0000256" key="7">
    <source>
        <dbReference type="ARBA" id="ARBA00023136"/>
    </source>
</evidence>
<evidence type="ECO:0000256" key="1">
    <source>
        <dbReference type="ARBA" id="ARBA00004429"/>
    </source>
</evidence>
<evidence type="ECO:0000256" key="6">
    <source>
        <dbReference type="ARBA" id="ARBA00022989"/>
    </source>
</evidence>
<evidence type="ECO:0000313" key="13">
    <source>
        <dbReference type="Proteomes" id="UP000596387"/>
    </source>
</evidence>
<keyword evidence="4 9" id="KW-0997">Cell inner membrane</keyword>
<evidence type="ECO:0000256" key="8">
    <source>
        <dbReference type="ARBA" id="ARBA00038436"/>
    </source>
</evidence>
<evidence type="ECO:0000256" key="3">
    <source>
        <dbReference type="ARBA" id="ARBA00022475"/>
    </source>
</evidence>
<feature type="compositionally biased region" description="Basic and acidic residues" evidence="10">
    <location>
        <begin position="202"/>
        <end position="219"/>
    </location>
</feature>
<keyword evidence="2 9" id="KW-0813">Transport</keyword>
<evidence type="ECO:0000256" key="4">
    <source>
        <dbReference type="ARBA" id="ARBA00022519"/>
    </source>
</evidence>
<name>A0ABX7FCV8_9RHOB</name>
<dbReference type="PANTHER" id="PTHR35011:SF10">
    <property type="entry name" value="TRAP TRANSPORTER SMALL PERMEASE PROTEIN"/>
    <property type="match status" value="1"/>
</dbReference>
<keyword evidence="7 9" id="KW-0472">Membrane</keyword>
<sequence>MSGQVSAAAAPTGGNPFLRAVAAISTVAGWASAAMVVAAVGITCQMIWVRFVLNGSTVWQTEMVVYLVIAATLVGLPYVQRLRGHVNVDLVPLALPPRARKGMAVLTLSLSIAVVGVMLFYGFEFWHFAWDRGWKSDTVWGVRLWIPYMALPVGFGLFLLQLVADLVALLLNVDKPFGLQDDVTLTERADLDPVTEDAMDDPADRARAAQDFSDTKGPR</sequence>
<keyword evidence="3" id="KW-1003">Cell membrane</keyword>
<keyword evidence="13" id="KW-1185">Reference proteome</keyword>
<proteinExistence type="inferred from homology"/>
<dbReference type="Proteomes" id="UP000596387">
    <property type="component" value="Chromosome"/>
</dbReference>
<dbReference type="Pfam" id="PF04290">
    <property type="entry name" value="DctQ"/>
    <property type="match status" value="1"/>
</dbReference>
<dbReference type="EMBL" id="CP047166">
    <property type="protein sequence ID" value="QRF67946.1"/>
    <property type="molecule type" value="Genomic_DNA"/>
</dbReference>
<feature type="region of interest" description="Disordered" evidence="10">
    <location>
        <begin position="191"/>
        <end position="219"/>
    </location>
</feature>
<feature type="transmembrane region" description="Helical" evidence="9">
    <location>
        <begin position="63"/>
        <end position="82"/>
    </location>
</feature>
<feature type="transmembrane region" description="Helical" evidence="9">
    <location>
        <begin position="103"/>
        <end position="126"/>
    </location>
</feature>
<comment type="similarity">
    <text evidence="8 9">Belongs to the TRAP transporter small permease family.</text>
</comment>
<evidence type="ECO:0000256" key="10">
    <source>
        <dbReference type="SAM" id="MobiDB-lite"/>
    </source>
</evidence>
<evidence type="ECO:0000256" key="2">
    <source>
        <dbReference type="ARBA" id="ARBA00022448"/>
    </source>
</evidence>
<keyword evidence="6 9" id="KW-1133">Transmembrane helix</keyword>
<evidence type="ECO:0000256" key="5">
    <source>
        <dbReference type="ARBA" id="ARBA00022692"/>
    </source>
</evidence>
<reference evidence="12 13" key="1">
    <citation type="submission" date="2019-12" db="EMBL/GenBank/DDBJ databases">
        <title>Complete Genome Sequence of a Quorum-Sensing Bacterium,Rhodobacteraceae bacterium C31, Isolated from a marine microalgae symbiotic bacteria.</title>
        <authorList>
            <person name="Zhang Y."/>
        </authorList>
    </citation>
    <scope>NUCLEOTIDE SEQUENCE [LARGE SCALE GENOMIC DNA]</scope>
    <source>
        <strain evidence="12 13">C31</strain>
    </source>
</reference>
<feature type="transmembrane region" description="Helical" evidence="9">
    <location>
        <begin position="27"/>
        <end position="51"/>
    </location>
</feature>
<evidence type="ECO:0000259" key="11">
    <source>
        <dbReference type="Pfam" id="PF04290"/>
    </source>
</evidence>
<accession>A0ABX7FCV8</accession>
<feature type="domain" description="Tripartite ATP-independent periplasmic transporters DctQ component" evidence="11">
    <location>
        <begin position="40"/>
        <end position="170"/>
    </location>
</feature>
<comment type="function">
    <text evidence="9">Part of the tripartite ATP-independent periplasmic (TRAP) transport system.</text>
</comment>